<evidence type="ECO:0008006" key="4">
    <source>
        <dbReference type="Google" id="ProtNLM"/>
    </source>
</evidence>
<dbReference type="Proteomes" id="UP000326921">
    <property type="component" value="Chromosome"/>
</dbReference>
<evidence type="ECO:0000313" key="3">
    <source>
        <dbReference type="Proteomes" id="UP000326921"/>
    </source>
</evidence>
<accession>A0A5Q0Q725</accession>
<dbReference type="AlphaFoldDB" id="A0A5Q0Q725"/>
<dbReference type="SUPFAM" id="SSF49373">
    <property type="entry name" value="Invasin/intimin cell-adhesion fragments"/>
    <property type="match status" value="1"/>
</dbReference>
<reference evidence="2 3" key="1">
    <citation type="submission" date="2019-10" db="EMBL/GenBank/DDBJ databases">
        <authorList>
            <person name="Dong K."/>
        </authorList>
    </citation>
    <scope>NUCLEOTIDE SEQUENCE [LARGE SCALE GENOMIC DNA]</scope>
    <source>
        <strain evidence="3">dk4302</strain>
    </source>
</reference>
<name>A0A5Q0Q725_9SPHI</name>
<feature type="chain" id="PRO_5024823711" description="BIG2 domain-containing protein" evidence="1">
    <location>
        <begin position="21"/>
        <end position="117"/>
    </location>
</feature>
<dbReference type="KEGG" id="sphe:GFH32_02610"/>
<keyword evidence="3" id="KW-1185">Reference proteome</keyword>
<dbReference type="EMBL" id="CP045652">
    <property type="protein sequence ID" value="QGA25273.1"/>
    <property type="molecule type" value="Genomic_DNA"/>
</dbReference>
<feature type="signal peptide" evidence="1">
    <location>
        <begin position="1"/>
        <end position="20"/>
    </location>
</feature>
<organism evidence="2 3">
    <name type="scientific">Sphingobacterium zhuxiongii</name>
    <dbReference type="NCBI Taxonomy" id="2662364"/>
    <lineage>
        <taxon>Bacteria</taxon>
        <taxon>Pseudomonadati</taxon>
        <taxon>Bacteroidota</taxon>
        <taxon>Sphingobacteriia</taxon>
        <taxon>Sphingobacteriales</taxon>
        <taxon>Sphingobacteriaceae</taxon>
        <taxon>Sphingobacterium</taxon>
    </lineage>
</organism>
<gene>
    <name evidence="2" type="ORF">GFH32_02610</name>
</gene>
<dbReference type="PROSITE" id="PS51257">
    <property type="entry name" value="PROKAR_LIPOPROTEIN"/>
    <property type="match status" value="1"/>
</dbReference>
<dbReference type="Gene3D" id="2.60.40.1080">
    <property type="match status" value="1"/>
</dbReference>
<evidence type="ECO:0000256" key="1">
    <source>
        <dbReference type="SAM" id="SignalP"/>
    </source>
</evidence>
<dbReference type="RefSeq" id="WP_153509594.1">
    <property type="nucleotide sequence ID" value="NZ_CP045652.1"/>
</dbReference>
<proteinExistence type="predicted"/>
<evidence type="ECO:0000313" key="2">
    <source>
        <dbReference type="EMBL" id="QGA25273.1"/>
    </source>
</evidence>
<dbReference type="InterPro" id="IPR008964">
    <property type="entry name" value="Invasin/intimin_cell_adhesion"/>
</dbReference>
<protein>
    <recommendedName>
        <fullName evidence="4">BIG2 domain-containing protein</fullName>
    </recommendedName>
</protein>
<sequence length="117" mass="12503">MKTKNIIRLLILAGFGTALSYSCKKNDVDFGENLTVREAVNAGGNMQIPVKIGTPLQLNLAITPGNRTVTDASYKNKHTDISTFSSSGLVTGVSEGKDTVVISSGNLQVWYVVNVTK</sequence>
<keyword evidence="1" id="KW-0732">Signal</keyword>